<dbReference type="GO" id="GO:0007169">
    <property type="term" value="P:cell surface receptor protein tyrosine kinase signaling pathway"/>
    <property type="evidence" value="ECO:0007669"/>
    <property type="project" value="TreeGrafter"/>
</dbReference>
<dbReference type="GO" id="GO:0005737">
    <property type="term" value="C:cytoplasm"/>
    <property type="evidence" value="ECO:0007669"/>
    <property type="project" value="UniProtKB-ARBA"/>
</dbReference>
<dbReference type="Proteomes" id="UP000515152">
    <property type="component" value="Chromosome 13"/>
</dbReference>
<dbReference type="InterPro" id="IPR000980">
    <property type="entry name" value="SH2"/>
</dbReference>
<keyword evidence="1 2" id="KW-0727">SH2 domain</keyword>
<evidence type="ECO:0000313" key="6">
    <source>
        <dbReference type="RefSeq" id="XP_042565544.1"/>
    </source>
</evidence>
<dbReference type="PANTHER" id="PTHR14098:SF3">
    <property type="entry name" value="B-CELL LINKER PROTEIN"/>
    <property type="match status" value="1"/>
</dbReference>
<dbReference type="CDD" id="cd09929">
    <property type="entry name" value="SH2_BLNK_SLP-76"/>
    <property type="match status" value="1"/>
</dbReference>
<dbReference type="GO" id="GO:0035556">
    <property type="term" value="P:intracellular signal transduction"/>
    <property type="evidence" value="ECO:0007669"/>
    <property type="project" value="TreeGrafter"/>
</dbReference>
<dbReference type="RefSeq" id="XP_042565544.1">
    <property type="nucleotide sequence ID" value="XM_042709610.1"/>
</dbReference>
<dbReference type="CTD" id="29760"/>
<feature type="compositionally biased region" description="Acidic residues" evidence="3">
    <location>
        <begin position="122"/>
        <end position="146"/>
    </location>
</feature>
<dbReference type="PROSITE" id="PS50001">
    <property type="entry name" value="SH2"/>
    <property type="match status" value="1"/>
</dbReference>
<evidence type="ECO:0000313" key="5">
    <source>
        <dbReference type="Proteomes" id="UP000515152"/>
    </source>
</evidence>
<feature type="region of interest" description="Disordered" evidence="3">
    <location>
        <begin position="94"/>
        <end position="410"/>
    </location>
</feature>
<gene>
    <name evidence="6" type="primary">blnk</name>
</gene>
<keyword evidence="5" id="KW-1185">Reference proteome</keyword>
<feature type="compositionally biased region" description="Pro residues" evidence="3">
    <location>
        <begin position="384"/>
        <end position="406"/>
    </location>
</feature>
<evidence type="ECO:0000256" key="3">
    <source>
        <dbReference type="SAM" id="MobiDB-lite"/>
    </source>
</evidence>
<organism evidence="5 6">
    <name type="scientific">Clupea harengus</name>
    <name type="common">Atlantic herring</name>
    <dbReference type="NCBI Taxonomy" id="7950"/>
    <lineage>
        <taxon>Eukaryota</taxon>
        <taxon>Metazoa</taxon>
        <taxon>Chordata</taxon>
        <taxon>Craniata</taxon>
        <taxon>Vertebrata</taxon>
        <taxon>Euteleostomi</taxon>
        <taxon>Actinopterygii</taxon>
        <taxon>Neopterygii</taxon>
        <taxon>Teleostei</taxon>
        <taxon>Clupei</taxon>
        <taxon>Clupeiformes</taxon>
        <taxon>Clupeoidei</taxon>
        <taxon>Clupeidae</taxon>
        <taxon>Clupea</taxon>
    </lineage>
</organism>
<feature type="compositionally biased region" description="Basic and acidic residues" evidence="3">
    <location>
        <begin position="332"/>
        <end position="355"/>
    </location>
</feature>
<feature type="compositionally biased region" description="Acidic residues" evidence="3">
    <location>
        <begin position="299"/>
        <end position="309"/>
    </location>
</feature>
<dbReference type="InterPro" id="IPR051751">
    <property type="entry name" value="Immunoreceptor_sig_adapters"/>
</dbReference>
<protein>
    <submittedName>
        <fullName evidence="6">B-cell linker protein isoform X1</fullName>
    </submittedName>
</protein>
<accession>A0A8M1KVC4</accession>
<feature type="compositionally biased region" description="Low complexity" evidence="3">
    <location>
        <begin position="264"/>
        <end position="274"/>
    </location>
</feature>
<dbReference type="GeneID" id="105893420"/>
<evidence type="ECO:0000259" key="4">
    <source>
        <dbReference type="PROSITE" id="PS50001"/>
    </source>
</evidence>
<feature type="domain" description="SH2" evidence="4">
    <location>
        <begin position="442"/>
        <end position="549"/>
    </location>
</feature>
<dbReference type="SMART" id="SM00252">
    <property type="entry name" value="SH2"/>
    <property type="match status" value="1"/>
</dbReference>
<dbReference type="OrthoDB" id="10044490at2759"/>
<evidence type="ECO:0000256" key="1">
    <source>
        <dbReference type="ARBA" id="ARBA00022999"/>
    </source>
</evidence>
<feature type="compositionally biased region" description="Basic and acidic residues" evidence="3">
    <location>
        <begin position="164"/>
        <end position="173"/>
    </location>
</feature>
<dbReference type="PANTHER" id="PTHR14098">
    <property type="entry name" value="SH2 DOMAIN CONTAINING PROTEIN"/>
    <property type="match status" value="1"/>
</dbReference>
<sequence>MALSVPSPEQCESWDPSEVAAFLNQNGMRECATMVGRMKMDGSQFMNLSDRDLSRFSPMHRQQLQKMVQDIKKNDDSIFNRLKRFQNEQAAVIRKTGRSTLDRMTNKAPPRLPNRDYRGDNGDGDTCSDIDSDTYEDPQGENDDSYEPPPCERLFTPTSSMSMQREEYADRCSRRLSPAPRTALKPPRPRAPIPPSRARSEEEDEDYVKPEVESDDDYVEPSENTECTAVSRASEPMRSSCVANSGTFTDVYEVPDIDDHFLSSRRPSQLQLPPQRTPPIPSPRLHTRTPAPPPKPEPDDSDEEYEICDGVENVSVKSEEKPAPTPPLPLPRETRRNVPERPKRSIPAREHEATSYRRPGQPEQRSLSPRRPRPPEPRSLSPRRPGPPEPRPLSPRRSGPPEPRPLSPRRGFHRARFSLSQAVAENGHRESEEKAGVYKKPWYTSTCDRKMAEEALLRSNRDGAYLVRKSSGQDAKQPFTLVVLYNGRVYNIPIRSMPSSQRWALGREKSGEEHFSSVSHIIKNHQRNPLVLIDSQNNTKDSTKLLHPTQV</sequence>
<dbReference type="Pfam" id="PF00017">
    <property type="entry name" value="SH2"/>
    <property type="match status" value="1"/>
</dbReference>
<dbReference type="KEGG" id="char:105893420"/>
<name>A0A8M1KVC4_CLUHA</name>
<proteinExistence type="predicted"/>
<dbReference type="FunFam" id="3.30.505.10:FF:000016">
    <property type="entry name" value="B-cell linker protein isoform 2"/>
    <property type="match status" value="1"/>
</dbReference>
<reference evidence="6" key="1">
    <citation type="submission" date="2025-08" db="UniProtKB">
        <authorList>
            <consortium name="RefSeq"/>
        </authorList>
    </citation>
    <scope>IDENTIFICATION</scope>
</reference>
<dbReference type="AlphaFoldDB" id="A0A8M1KVC4"/>
<evidence type="ECO:0000256" key="2">
    <source>
        <dbReference type="PROSITE-ProRule" id="PRU00191"/>
    </source>
</evidence>